<dbReference type="Proteomes" id="UP001500751">
    <property type="component" value="Unassembled WGS sequence"/>
</dbReference>
<sequence>MADENNLRAAASLADWYTAWRFITEISAAELYGVDIDMAALLADYDQAEIIKALLSLVWAFLGSFGPTCAAAVVQRWGMDVARAEGVAHERWS</sequence>
<gene>
    <name evidence="1" type="ORF">GCM10009839_38910</name>
</gene>
<reference evidence="2" key="1">
    <citation type="journal article" date="2019" name="Int. J. Syst. Evol. Microbiol.">
        <title>The Global Catalogue of Microorganisms (GCM) 10K type strain sequencing project: providing services to taxonomists for standard genome sequencing and annotation.</title>
        <authorList>
            <consortium name="The Broad Institute Genomics Platform"/>
            <consortium name="The Broad Institute Genome Sequencing Center for Infectious Disease"/>
            <person name="Wu L."/>
            <person name="Ma J."/>
        </authorList>
    </citation>
    <scope>NUCLEOTIDE SEQUENCE [LARGE SCALE GENOMIC DNA]</scope>
    <source>
        <strain evidence="2">JCM 16014</strain>
    </source>
</reference>
<evidence type="ECO:0000313" key="1">
    <source>
        <dbReference type="EMBL" id="GAA2034591.1"/>
    </source>
</evidence>
<keyword evidence="2" id="KW-1185">Reference proteome</keyword>
<comment type="caution">
    <text evidence="1">The sequence shown here is derived from an EMBL/GenBank/DDBJ whole genome shotgun (WGS) entry which is preliminary data.</text>
</comment>
<protein>
    <submittedName>
        <fullName evidence="1">Uncharacterized protein</fullName>
    </submittedName>
</protein>
<organism evidence="1 2">
    <name type="scientific">Catenulispora yoronensis</name>
    <dbReference type="NCBI Taxonomy" id="450799"/>
    <lineage>
        <taxon>Bacteria</taxon>
        <taxon>Bacillati</taxon>
        <taxon>Actinomycetota</taxon>
        <taxon>Actinomycetes</taxon>
        <taxon>Catenulisporales</taxon>
        <taxon>Catenulisporaceae</taxon>
        <taxon>Catenulispora</taxon>
    </lineage>
</organism>
<evidence type="ECO:0000313" key="2">
    <source>
        <dbReference type="Proteomes" id="UP001500751"/>
    </source>
</evidence>
<dbReference type="EMBL" id="BAAAQN010000021">
    <property type="protein sequence ID" value="GAA2034591.1"/>
    <property type="molecule type" value="Genomic_DNA"/>
</dbReference>
<dbReference type="RefSeq" id="WP_344667044.1">
    <property type="nucleotide sequence ID" value="NZ_BAAAQN010000021.1"/>
</dbReference>
<proteinExistence type="predicted"/>
<accession>A0ABP5FUX0</accession>
<name>A0ABP5FUX0_9ACTN</name>